<gene>
    <name evidence="2" type="ORF">CDAR_96361</name>
</gene>
<protein>
    <submittedName>
        <fullName evidence="2">Uncharacterized protein</fullName>
    </submittedName>
</protein>
<organism evidence="2 3">
    <name type="scientific">Caerostris darwini</name>
    <dbReference type="NCBI Taxonomy" id="1538125"/>
    <lineage>
        <taxon>Eukaryota</taxon>
        <taxon>Metazoa</taxon>
        <taxon>Ecdysozoa</taxon>
        <taxon>Arthropoda</taxon>
        <taxon>Chelicerata</taxon>
        <taxon>Arachnida</taxon>
        <taxon>Araneae</taxon>
        <taxon>Araneomorphae</taxon>
        <taxon>Entelegynae</taxon>
        <taxon>Araneoidea</taxon>
        <taxon>Araneidae</taxon>
        <taxon>Caerostris</taxon>
    </lineage>
</organism>
<dbReference type="AlphaFoldDB" id="A0AAV4TDH1"/>
<evidence type="ECO:0000313" key="3">
    <source>
        <dbReference type="Proteomes" id="UP001054837"/>
    </source>
</evidence>
<name>A0AAV4TDH1_9ARAC</name>
<dbReference type="EMBL" id="BPLQ01009356">
    <property type="protein sequence ID" value="GIY43432.1"/>
    <property type="molecule type" value="Genomic_DNA"/>
</dbReference>
<sequence>MKLPFGQERSSLHFSSSLDTMDASNRVTTRVDRGQRGHRKQGSKDLKHPLRRKALEEFLRLSFRQKCCLPSLAVVDVVMLI</sequence>
<feature type="compositionally biased region" description="Polar residues" evidence="1">
    <location>
        <begin position="8"/>
        <end position="28"/>
    </location>
</feature>
<comment type="caution">
    <text evidence="2">The sequence shown here is derived from an EMBL/GenBank/DDBJ whole genome shotgun (WGS) entry which is preliminary data.</text>
</comment>
<accession>A0AAV4TDH1</accession>
<reference evidence="2 3" key="1">
    <citation type="submission" date="2021-06" db="EMBL/GenBank/DDBJ databases">
        <title>Caerostris darwini draft genome.</title>
        <authorList>
            <person name="Kono N."/>
            <person name="Arakawa K."/>
        </authorList>
    </citation>
    <scope>NUCLEOTIDE SEQUENCE [LARGE SCALE GENOMIC DNA]</scope>
</reference>
<evidence type="ECO:0000256" key="1">
    <source>
        <dbReference type="SAM" id="MobiDB-lite"/>
    </source>
</evidence>
<evidence type="ECO:0000313" key="2">
    <source>
        <dbReference type="EMBL" id="GIY43432.1"/>
    </source>
</evidence>
<keyword evidence="3" id="KW-1185">Reference proteome</keyword>
<feature type="region of interest" description="Disordered" evidence="1">
    <location>
        <begin position="1"/>
        <end position="47"/>
    </location>
</feature>
<dbReference type="Proteomes" id="UP001054837">
    <property type="component" value="Unassembled WGS sequence"/>
</dbReference>
<proteinExistence type="predicted"/>